<evidence type="ECO:0000259" key="1">
    <source>
        <dbReference type="Pfam" id="PF20516"/>
    </source>
</evidence>
<dbReference type="OrthoDB" id="3677962at2759"/>
<protein>
    <recommendedName>
        <fullName evidence="1">PD-(D/E)XK nuclease-like domain-containing protein</fullName>
    </recommendedName>
</protein>
<dbReference type="AlphaFoldDB" id="A0A8J2HZ73"/>
<name>A0A8J2HZ73_9PLEO</name>
<comment type="caution">
    <text evidence="2">The sequence shown here is derived from an EMBL/GenBank/DDBJ whole genome shotgun (WGS) entry which is preliminary data.</text>
</comment>
<feature type="domain" description="PD-(D/E)XK nuclease-like" evidence="1">
    <location>
        <begin position="31"/>
        <end position="104"/>
    </location>
</feature>
<dbReference type="Proteomes" id="UP000676310">
    <property type="component" value="Unassembled WGS sequence"/>
</dbReference>
<dbReference type="RefSeq" id="XP_043168599.1">
    <property type="nucleotide sequence ID" value="XM_043312664.1"/>
</dbReference>
<accession>A0A8J2HZ73</accession>
<evidence type="ECO:0000313" key="3">
    <source>
        <dbReference type="Proteomes" id="UP000676310"/>
    </source>
</evidence>
<keyword evidence="3" id="KW-1185">Reference proteome</keyword>
<dbReference type="EMBL" id="CAJRGZ010000018">
    <property type="protein sequence ID" value="CAG5158227.1"/>
    <property type="molecule type" value="Genomic_DNA"/>
</dbReference>
<dbReference type="Pfam" id="PF20516">
    <property type="entry name" value="PDDEXK_12"/>
    <property type="match status" value="1"/>
</dbReference>
<reference evidence="2" key="1">
    <citation type="submission" date="2021-05" db="EMBL/GenBank/DDBJ databases">
        <authorList>
            <person name="Stam R."/>
        </authorList>
    </citation>
    <scope>NUCLEOTIDE SEQUENCE</scope>
    <source>
        <strain evidence="2">CS162</strain>
    </source>
</reference>
<evidence type="ECO:0000313" key="2">
    <source>
        <dbReference type="EMBL" id="CAG5158227.1"/>
    </source>
</evidence>
<sequence length="113" mass="12450">MFVNRSTDQRLRSVILPTSSVRPAYGTPVLEAPENEWNLDAQKPLLKLALATSRHSKVLSLRSVQSARIDPPALSNNNPPGRIVDYAVCLEPDLTISNAYRTLRPLAANTNKS</sequence>
<gene>
    <name evidence="2" type="ORF">ALTATR162_LOCUS5047</name>
</gene>
<organism evidence="2 3">
    <name type="scientific">Alternaria atra</name>
    <dbReference type="NCBI Taxonomy" id="119953"/>
    <lineage>
        <taxon>Eukaryota</taxon>
        <taxon>Fungi</taxon>
        <taxon>Dikarya</taxon>
        <taxon>Ascomycota</taxon>
        <taxon>Pezizomycotina</taxon>
        <taxon>Dothideomycetes</taxon>
        <taxon>Pleosporomycetidae</taxon>
        <taxon>Pleosporales</taxon>
        <taxon>Pleosporineae</taxon>
        <taxon>Pleosporaceae</taxon>
        <taxon>Alternaria</taxon>
        <taxon>Alternaria sect. Ulocladioides</taxon>
    </lineage>
</organism>
<dbReference type="GeneID" id="67016782"/>
<proteinExistence type="predicted"/>
<dbReference type="InterPro" id="IPR046797">
    <property type="entry name" value="PDDEXK_12"/>
</dbReference>